<dbReference type="Proteomes" id="UP000754563">
    <property type="component" value="Unassembled WGS sequence"/>
</dbReference>
<dbReference type="AlphaFoldDB" id="A0A955L7V2"/>
<evidence type="ECO:0000313" key="3">
    <source>
        <dbReference type="Proteomes" id="UP000754563"/>
    </source>
</evidence>
<keyword evidence="1" id="KW-0472">Membrane</keyword>
<sequence length="65" mass="7115">RVAGAYTDQFYSVSSRTSPERISLDTFNVDKALPIWGVGLIGIAGLSIVYLSIGGKVRTKKLWEL</sequence>
<proteinExistence type="predicted"/>
<feature type="transmembrane region" description="Helical" evidence="1">
    <location>
        <begin position="33"/>
        <end position="53"/>
    </location>
</feature>
<accession>A0A955L7V2</accession>
<keyword evidence="1" id="KW-1133">Transmembrane helix</keyword>
<reference evidence="2" key="2">
    <citation type="journal article" date="2021" name="Microbiome">
        <title>Successional dynamics and alternative stable states in a saline activated sludge microbial community over 9 years.</title>
        <authorList>
            <person name="Wang Y."/>
            <person name="Ye J."/>
            <person name="Ju F."/>
            <person name="Liu L."/>
            <person name="Boyd J.A."/>
            <person name="Deng Y."/>
            <person name="Parks D.H."/>
            <person name="Jiang X."/>
            <person name="Yin X."/>
            <person name="Woodcroft B.J."/>
            <person name="Tyson G.W."/>
            <person name="Hugenholtz P."/>
            <person name="Polz M.F."/>
            <person name="Zhang T."/>
        </authorList>
    </citation>
    <scope>NUCLEOTIDE SEQUENCE</scope>
    <source>
        <strain evidence="2">HKST-UBA11</strain>
    </source>
</reference>
<organism evidence="2 3">
    <name type="scientific">Candidatus Dojkabacteria bacterium</name>
    <dbReference type="NCBI Taxonomy" id="2099670"/>
    <lineage>
        <taxon>Bacteria</taxon>
        <taxon>Candidatus Dojkabacteria</taxon>
    </lineage>
</organism>
<reference evidence="2" key="1">
    <citation type="submission" date="2020-04" db="EMBL/GenBank/DDBJ databases">
        <authorList>
            <person name="Zhang T."/>
        </authorList>
    </citation>
    <scope>NUCLEOTIDE SEQUENCE</scope>
    <source>
        <strain evidence="2">HKST-UBA11</strain>
    </source>
</reference>
<name>A0A955L7V2_9BACT</name>
<gene>
    <name evidence="2" type="ORF">KC717_03180</name>
</gene>
<protein>
    <submittedName>
        <fullName evidence="2">Uncharacterized protein</fullName>
    </submittedName>
</protein>
<comment type="caution">
    <text evidence="2">The sequence shown here is derived from an EMBL/GenBank/DDBJ whole genome shotgun (WGS) entry which is preliminary data.</text>
</comment>
<evidence type="ECO:0000256" key="1">
    <source>
        <dbReference type="SAM" id="Phobius"/>
    </source>
</evidence>
<evidence type="ECO:0000313" key="2">
    <source>
        <dbReference type="EMBL" id="MCA9385625.1"/>
    </source>
</evidence>
<feature type="non-terminal residue" evidence="2">
    <location>
        <position position="1"/>
    </location>
</feature>
<dbReference type="EMBL" id="JAGQLH010000031">
    <property type="protein sequence ID" value="MCA9385625.1"/>
    <property type="molecule type" value="Genomic_DNA"/>
</dbReference>
<keyword evidence="1" id="KW-0812">Transmembrane</keyword>